<keyword evidence="1" id="KW-0812">Transmembrane</keyword>
<evidence type="ECO:0000313" key="2">
    <source>
        <dbReference type="EMBL" id="XAE42532.1"/>
    </source>
</evidence>
<proteinExistence type="predicted"/>
<keyword evidence="3" id="KW-1185">Reference proteome</keyword>
<name>A0ABZ3D439_9PROT</name>
<feature type="transmembrane region" description="Helical" evidence="1">
    <location>
        <begin position="9"/>
        <end position="29"/>
    </location>
</feature>
<feature type="transmembrane region" description="Helical" evidence="1">
    <location>
        <begin position="35"/>
        <end position="52"/>
    </location>
</feature>
<dbReference type="RefSeq" id="WP_323990356.1">
    <property type="nucleotide sequence ID" value="NZ_CP152276.1"/>
</dbReference>
<dbReference type="Proteomes" id="UP001449795">
    <property type="component" value="Chromosome"/>
</dbReference>
<gene>
    <name evidence="2" type="ORF">AAC691_20150</name>
</gene>
<reference evidence="2 3" key="1">
    <citation type="submission" date="2024-04" db="EMBL/GenBank/DDBJ databases">
        <title>Complete genome sequence of Nguyenibacter vanlangesis HBCM-1154, a strain capable of nitrogen fixation, IAA production, and phosphorus solubilization isolated from sugarcane soil.</title>
        <authorList>
            <person name="MY HANH P."/>
        </authorList>
    </citation>
    <scope>NUCLEOTIDE SEQUENCE [LARGE SCALE GENOMIC DNA]</scope>
    <source>
        <strain evidence="2 3">HBCM 1154</strain>
    </source>
</reference>
<keyword evidence="1" id="KW-0472">Membrane</keyword>
<evidence type="ECO:0000256" key="1">
    <source>
        <dbReference type="SAM" id="Phobius"/>
    </source>
</evidence>
<accession>A0ABZ3D439</accession>
<evidence type="ECO:0000313" key="3">
    <source>
        <dbReference type="Proteomes" id="UP001449795"/>
    </source>
</evidence>
<keyword evidence="1" id="KW-1133">Transmembrane helix</keyword>
<protein>
    <submittedName>
        <fullName evidence="2">Uncharacterized protein</fullName>
    </submittedName>
</protein>
<dbReference type="EMBL" id="CP152276">
    <property type="protein sequence ID" value="XAE42532.1"/>
    <property type="molecule type" value="Genomic_DNA"/>
</dbReference>
<organism evidence="2 3">
    <name type="scientific">Nguyenibacter vanlangensis</name>
    <dbReference type="NCBI Taxonomy" id="1216886"/>
    <lineage>
        <taxon>Bacteria</taxon>
        <taxon>Pseudomonadati</taxon>
        <taxon>Pseudomonadota</taxon>
        <taxon>Alphaproteobacteria</taxon>
        <taxon>Acetobacterales</taxon>
        <taxon>Acetobacteraceae</taxon>
        <taxon>Nguyenibacter</taxon>
    </lineage>
</organism>
<sequence length="59" mass="6048">MPIHISPSIGFLVACLGGAALAGVLMLVAPHYLRMAQIMGAFYLAAAALAALREAIRPG</sequence>